<evidence type="ECO:0000259" key="1">
    <source>
        <dbReference type="Pfam" id="PF03781"/>
    </source>
</evidence>
<dbReference type="InterPro" id="IPR051043">
    <property type="entry name" value="Sulfatase_Mod_Factor_Kinase"/>
</dbReference>
<sequence>MPELTFASTEWVKPLSRKLLPLERKLAFGIQDEQTEELREIGDTFGLSFFDLAKYYIPLYCQDHDPTDHAEEGEPISDVKIPVFSAINAFLKGNRQPSNNGDRQMFVLSGAGMGKTSLLVMIKLSHITAFWPRGYHCLLLKIGEDTLARVAEQADQANTVLLLDALDEDPLAWGNTRERLLAIIAATGNYYRVIISCHPRLLLEVDSDIFDGSGRIRIDRHICPMIFLAPFDDGQVSRYLARRYPDHWRDRILRRGNFMHWRARRLTSEMGSLRFQPLLLSHIHDILALGEAGIRSYDLYAFYQTLVRTWLARQESKLHRRIANPPNRETLWKICATLAVFLQSKREWPLSLTALHRLTEEFPMLANLEYFDVGGNSLLKRISDGGFRFSHNSIREFLVAYSVLNGEADIIGDGIRVTPRLLTFLKARDRTEFAFPRQFDERTCPAIPELHFYDMLKDSQHGPRMQLIPAGEFLMGSRAGKGYKDEYPQHRVRITTPFALGTWAVTFTEYDHFCEATGRGKPADEGWGREGRPVINVSWRDALDYCAWLSEETGERYRLPSEAQWEYAIRAGTETNYWWGDEFRGNMANCVGCESQWDDKKTAPVGSFAPNSFGLFDMGGNVCEWLADCWHSNYQGAPVDERVWERENPGDCVWRVTRGGSWIGSAWYLRSASRFWFSSDVANFNVGFRVVREI</sequence>
<evidence type="ECO:0000313" key="2">
    <source>
        <dbReference type="EMBL" id="VFK38183.1"/>
    </source>
</evidence>
<dbReference type="EMBL" id="CAADFU010000021">
    <property type="protein sequence ID" value="VFK42971.1"/>
    <property type="molecule type" value="Genomic_DNA"/>
</dbReference>
<dbReference type="Gene3D" id="3.90.1580.10">
    <property type="entry name" value="paralog of FGE (formylglycine-generating enzyme)"/>
    <property type="match status" value="1"/>
</dbReference>
<dbReference type="AlphaFoldDB" id="A0A450Y9L1"/>
<dbReference type="InterPro" id="IPR005532">
    <property type="entry name" value="SUMF_dom"/>
</dbReference>
<dbReference type="EMBL" id="CAADFR010000022">
    <property type="protein sequence ID" value="VFK38183.1"/>
    <property type="molecule type" value="Genomic_DNA"/>
</dbReference>
<dbReference type="InterPro" id="IPR016187">
    <property type="entry name" value="CTDL_fold"/>
</dbReference>
<gene>
    <name evidence="3" type="ORF">BECKSD772E_GA0070983_10216</name>
    <name evidence="2" type="ORF">BECKSD772F_GA0070984_10226</name>
</gene>
<dbReference type="InterPro" id="IPR042095">
    <property type="entry name" value="SUMF_sf"/>
</dbReference>
<evidence type="ECO:0000313" key="3">
    <source>
        <dbReference type="EMBL" id="VFK42971.1"/>
    </source>
</evidence>
<feature type="domain" description="Sulfatase-modifying factor enzyme-like" evidence="1">
    <location>
        <begin position="463"/>
        <end position="692"/>
    </location>
</feature>
<reference evidence="2" key="1">
    <citation type="submission" date="2019-02" db="EMBL/GenBank/DDBJ databases">
        <authorList>
            <person name="Gruber-Vodicka R. H."/>
            <person name="Seah K. B. B."/>
        </authorList>
    </citation>
    <scope>NUCLEOTIDE SEQUENCE</scope>
    <source>
        <strain evidence="3">BECK_S1320</strain>
        <strain evidence="2">BECK_S1321</strain>
    </source>
</reference>
<dbReference type="GO" id="GO:0120147">
    <property type="term" value="F:formylglycine-generating oxidase activity"/>
    <property type="evidence" value="ECO:0007669"/>
    <property type="project" value="TreeGrafter"/>
</dbReference>
<dbReference type="SUPFAM" id="SSF56436">
    <property type="entry name" value="C-type lectin-like"/>
    <property type="match status" value="1"/>
</dbReference>
<dbReference type="PANTHER" id="PTHR23150">
    <property type="entry name" value="SULFATASE MODIFYING FACTOR 1, 2"/>
    <property type="match status" value="1"/>
</dbReference>
<dbReference type="Pfam" id="PF03781">
    <property type="entry name" value="FGE-sulfatase"/>
    <property type="match status" value="1"/>
</dbReference>
<proteinExistence type="predicted"/>
<dbReference type="PANTHER" id="PTHR23150:SF35">
    <property type="entry name" value="BLL6746 PROTEIN"/>
    <property type="match status" value="1"/>
</dbReference>
<protein>
    <submittedName>
        <fullName evidence="2">Formylglycine-generating enzyme, required for sulfatase activity, contains SUMF1/FGE domain</fullName>
    </submittedName>
</protein>
<organism evidence="2">
    <name type="scientific">Candidatus Kentrum sp. SD</name>
    <dbReference type="NCBI Taxonomy" id="2126332"/>
    <lineage>
        <taxon>Bacteria</taxon>
        <taxon>Pseudomonadati</taxon>
        <taxon>Pseudomonadota</taxon>
        <taxon>Gammaproteobacteria</taxon>
        <taxon>Candidatus Kentrum</taxon>
    </lineage>
</organism>
<name>A0A450Y9L1_9GAMM</name>
<accession>A0A450Y9L1</accession>